<name>A0A857A6T1_9ACTO</name>
<evidence type="ECO:0000313" key="2">
    <source>
        <dbReference type="Proteomes" id="UP000424490"/>
    </source>
</evidence>
<dbReference type="RefSeq" id="WP_003796048.1">
    <property type="nucleotide sequence ID" value="NZ_CP046315.1"/>
</dbReference>
<proteinExistence type="predicted"/>
<dbReference type="Proteomes" id="UP000424490">
    <property type="component" value="Chromosome"/>
</dbReference>
<dbReference type="EMBL" id="CP046315">
    <property type="protein sequence ID" value="QGS10216.1"/>
    <property type="molecule type" value="Genomic_DNA"/>
</dbReference>
<organism evidence="1 2">
    <name type="scientific">Schaalia odontolytica</name>
    <dbReference type="NCBI Taxonomy" id="1660"/>
    <lineage>
        <taxon>Bacteria</taxon>
        <taxon>Bacillati</taxon>
        <taxon>Actinomycetota</taxon>
        <taxon>Actinomycetes</taxon>
        <taxon>Actinomycetales</taxon>
        <taxon>Actinomycetaceae</taxon>
        <taxon>Schaalia</taxon>
    </lineage>
</organism>
<dbReference type="AlphaFoldDB" id="A0A857A6T1"/>
<sequence length="215" mass="23166">MARTNQHWSGHVIHISQGVDRSPGSNLSPDAILYRRVVDFPGNVTADGKHHHTFTITLSDIQAAWSKDGHTDALPATVKLVAWGSDGLPENANMTKVNWSGDDIDVLNVDEKSGLVTAQKEGCSDVRAVADYTDPTVFDPVMASVQVCVSELDKDEIAVNHLCVDLEEGETVTLQAVASREVQGCHPARWNCHNGGDNRRCEVCEAGCECACSVG</sequence>
<reference evidence="1 2" key="1">
    <citation type="submission" date="2019-11" db="EMBL/GenBank/DDBJ databases">
        <title>FDA dAtabase for Regulatory Grade micrObial Sequences (FDA-ARGOS): Supporting development and validation of Infectious Disease Dx tests.</title>
        <authorList>
            <person name="Stonesifer R."/>
            <person name="Tallon L."/>
            <person name="Sadzewicz L."/>
            <person name="Vavikolanu K."/>
            <person name="Mehta A."/>
            <person name="Aluvathingal J."/>
            <person name="Nadendla S."/>
            <person name="Myers T."/>
            <person name="Yan Y."/>
            <person name="Sichtig H."/>
        </authorList>
    </citation>
    <scope>NUCLEOTIDE SEQUENCE [LARGE SCALE GENOMIC DNA]</scope>
    <source>
        <strain evidence="1 2">FDAARGOS_732</strain>
    </source>
</reference>
<dbReference type="Gene3D" id="2.60.40.1080">
    <property type="match status" value="1"/>
</dbReference>
<accession>A0A857A6T1</accession>
<evidence type="ECO:0000313" key="1">
    <source>
        <dbReference type="EMBL" id="QGS10216.1"/>
    </source>
</evidence>
<evidence type="ECO:0008006" key="3">
    <source>
        <dbReference type="Google" id="ProtNLM"/>
    </source>
</evidence>
<gene>
    <name evidence="1" type="ORF">FOC40_01540</name>
</gene>
<protein>
    <recommendedName>
        <fullName evidence="3">BIG2 domain-containing protein</fullName>
    </recommendedName>
</protein>